<dbReference type="Proteomes" id="UP001141259">
    <property type="component" value="Unassembled WGS sequence"/>
</dbReference>
<evidence type="ECO:0000313" key="1">
    <source>
        <dbReference type="EMBL" id="MCS7476433.1"/>
    </source>
</evidence>
<comment type="caution">
    <text evidence="1">The sequence shown here is derived from an EMBL/GenBank/DDBJ whole genome shotgun (WGS) entry which is preliminary data.</text>
</comment>
<organism evidence="1 2">
    <name type="scientific">Umezawaea endophytica</name>
    <dbReference type="NCBI Taxonomy" id="1654476"/>
    <lineage>
        <taxon>Bacteria</taxon>
        <taxon>Bacillati</taxon>
        <taxon>Actinomycetota</taxon>
        <taxon>Actinomycetes</taxon>
        <taxon>Pseudonocardiales</taxon>
        <taxon>Pseudonocardiaceae</taxon>
        <taxon>Umezawaea</taxon>
    </lineage>
</organism>
<sequence length="41" mass="4665">MSVERPRRHSGHPLFEGLTAVERDQLAGLLPRACAQHESRR</sequence>
<gene>
    <name evidence="1" type="ORF">NZH93_06185</name>
</gene>
<protein>
    <submittedName>
        <fullName evidence="1">Uncharacterized protein</fullName>
    </submittedName>
</protein>
<dbReference type="AlphaFoldDB" id="A0A9X2VGX2"/>
<proteinExistence type="predicted"/>
<dbReference type="RefSeq" id="WP_259621932.1">
    <property type="nucleotide sequence ID" value="NZ_JANYMP010000002.1"/>
</dbReference>
<dbReference type="EMBL" id="JANYMP010000002">
    <property type="protein sequence ID" value="MCS7476433.1"/>
    <property type="molecule type" value="Genomic_DNA"/>
</dbReference>
<evidence type="ECO:0000313" key="2">
    <source>
        <dbReference type="Proteomes" id="UP001141259"/>
    </source>
</evidence>
<reference evidence="1" key="1">
    <citation type="submission" date="2022-08" db="EMBL/GenBank/DDBJ databases">
        <authorList>
            <person name="Tistechok S."/>
            <person name="Samborskyy M."/>
            <person name="Roman I."/>
        </authorList>
    </citation>
    <scope>NUCLEOTIDE SEQUENCE</scope>
    <source>
        <strain evidence="1">DSM 103496</strain>
    </source>
</reference>
<name>A0A9X2VGX2_9PSEU</name>
<keyword evidence="2" id="KW-1185">Reference proteome</keyword>
<accession>A0A9X2VGX2</accession>